<feature type="domain" description="N-acetyltransferase" evidence="1">
    <location>
        <begin position="6"/>
        <end position="145"/>
    </location>
</feature>
<reference evidence="2 3" key="1">
    <citation type="submission" date="2024-06" db="EMBL/GenBank/DDBJ databases">
        <title>Genomic Encyclopedia of Type Strains, Phase IV (KMG-IV): sequencing the most valuable type-strain genomes for metagenomic binning, comparative biology and taxonomic classification.</title>
        <authorList>
            <person name="Goeker M."/>
        </authorList>
    </citation>
    <scope>NUCLEOTIDE SEQUENCE [LARGE SCALE GENOMIC DNA]</scope>
    <source>
        <strain evidence="2 3">DSM 21460</strain>
    </source>
</reference>
<protein>
    <submittedName>
        <fullName evidence="2">ElaA protein</fullName>
    </submittedName>
</protein>
<gene>
    <name evidence="2" type="ORF">ABID14_001908</name>
</gene>
<dbReference type="Gene3D" id="3.40.630.30">
    <property type="match status" value="1"/>
</dbReference>
<comment type="caution">
    <text evidence="2">The sequence shown here is derived from an EMBL/GenBank/DDBJ whole genome shotgun (WGS) entry which is preliminary data.</text>
</comment>
<dbReference type="RefSeq" id="WP_354369408.1">
    <property type="nucleotide sequence ID" value="NZ_JBEPMA010000019.1"/>
</dbReference>
<dbReference type="Pfam" id="PF13673">
    <property type="entry name" value="Acetyltransf_10"/>
    <property type="match status" value="1"/>
</dbReference>
<dbReference type="SUPFAM" id="SSF55729">
    <property type="entry name" value="Acyl-CoA N-acyltransferases (Nat)"/>
    <property type="match status" value="1"/>
</dbReference>
<organism evidence="2 3">
    <name type="scientific">Peptoniphilus olsenii</name>
    <dbReference type="NCBI Taxonomy" id="411570"/>
    <lineage>
        <taxon>Bacteria</taxon>
        <taxon>Bacillati</taxon>
        <taxon>Bacillota</taxon>
        <taxon>Tissierellia</taxon>
        <taxon>Tissierellales</taxon>
        <taxon>Peptoniphilaceae</taxon>
        <taxon>Peptoniphilus</taxon>
    </lineage>
</organism>
<dbReference type="PROSITE" id="PS51186">
    <property type="entry name" value="GNAT"/>
    <property type="match status" value="1"/>
</dbReference>
<evidence type="ECO:0000313" key="3">
    <source>
        <dbReference type="Proteomes" id="UP001549162"/>
    </source>
</evidence>
<accession>A0ABV2JBV9</accession>
<keyword evidence="3" id="KW-1185">Reference proteome</keyword>
<dbReference type="InterPro" id="IPR000182">
    <property type="entry name" value="GNAT_dom"/>
</dbReference>
<evidence type="ECO:0000313" key="2">
    <source>
        <dbReference type="EMBL" id="MET3618270.1"/>
    </source>
</evidence>
<sequence>MNLFIKCFDELTTKELYEILKLRVDIFVVEQNCAYHELDGKDYESVHIFYKSEKEIVAYLRVFADDCDKSIVRIGRVISKYKKNGLGNMLMLNAITFIEEMKKYNKIFLEAQVYAIGFYEQFGFAIVGEKFLEDDIEHIGMEIIL</sequence>
<dbReference type="EMBL" id="JBEPMA010000019">
    <property type="protein sequence ID" value="MET3618270.1"/>
    <property type="molecule type" value="Genomic_DNA"/>
</dbReference>
<dbReference type="Proteomes" id="UP001549162">
    <property type="component" value="Unassembled WGS sequence"/>
</dbReference>
<name>A0ABV2JBV9_9FIRM</name>
<proteinExistence type="predicted"/>
<evidence type="ECO:0000259" key="1">
    <source>
        <dbReference type="PROSITE" id="PS51186"/>
    </source>
</evidence>
<dbReference type="InterPro" id="IPR016181">
    <property type="entry name" value="Acyl_CoA_acyltransferase"/>
</dbReference>